<keyword evidence="3" id="KW-0804">Transcription</keyword>
<dbReference type="Pfam" id="PF00027">
    <property type="entry name" value="cNMP_binding"/>
    <property type="match status" value="1"/>
</dbReference>
<dbReference type="SMART" id="SM00419">
    <property type="entry name" value="HTH_CRP"/>
    <property type="match status" value="1"/>
</dbReference>
<dbReference type="EMBL" id="BEHY01000126">
    <property type="protein sequence ID" value="GBD10208.1"/>
    <property type="molecule type" value="Genomic_DNA"/>
</dbReference>
<proteinExistence type="predicted"/>
<accession>A0A2H5YA21</accession>
<evidence type="ECO:0000259" key="5">
    <source>
        <dbReference type="PROSITE" id="PS51063"/>
    </source>
</evidence>
<dbReference type="CDD" id="cd00038">
    <property type="entry name" value="CAP_ED"/>
    <property type="match status" value="1"/>
</dbReference>
<dbReference type="PANTHER" id="PTHR24567">
    <property type="entry name" value="CRP FAMILY TRANSCRIPTIONAL REGULATORY PROTEIN"/>
    <property type="match status" value="1"/>
</dbReference>
<dbReference type="Gene3D" id="1.10.10.10">
    <property type="entry name" value="Winged helix-like DNA-binding domain superfamily/Winged helix DNA-binding domain"/>
    <property type="match status" value="1"/>
</dbReference>
<keyword evidence="1" id="KW-0805">Transcription regulation</keyword>
<dbReference type="InterPro" id="IPR000595">
    <property type="entry name" value="cNMP-bd_dom"/>
</dbReference>
<dbReference type="InterPro" id="IPR050397">
    <property type="entry name" value="Env_Response_Regulators"/>
</dbReference>
<dbReference type="InterPro" id="IPR018490">
    <property type="entry name" value="cNMP-bd_dom_sf"/>
</dbReference>
<feature type="domain" description="HTH crp-type" evidence="5">
    <location>
        <begin position="156"/>
        <end position="229"/>
    </location>
</feature>
<dbReference type="Pfam" id="PF13545">
    <property type="entry name" value="HTH_Crp_2"/>
    <property type="match status" value="1"/>
</dbReference>
<dbReference type="InterPro" id="IPR014710">
    <property type="entry name" value="RmlC-like_jellyroll"/>
</dbReference>
<dbReference type="SMART" id="SM00100">
    <property type="entry name" value="cNMP"/>
    <property type="match status" value="1"/>
</dbReference>
<dbReference type="GO" id="GO:0003677">
    <property type="term" value="F:DNA binding"/>
    <property type="evidence" value="ECO:0007669"/>
    <property type="project" value="UniProtKB-KW"/>
</dbReference>
<dbReference type="SUPFAM" id="SSF51206">
    <property type="entry name" value="cAMP-binding domain-like"/>
    <property type="match status" value="1"/>
</dbReference>
<dbReference type="Gene3D" id="2.60.120.10">
    <property type="entry name" value="Jelly Rolls"/>
    <property type="match status" value="1"/>
</dbReference>
<dbReference type="CDD" id="cd00092">
    <property type="entry name" value="HTH_CRP"/>
    <property type="match status" value="1"/>
</dbReference>
<reference evidence="7" key="1">
    <citation type="submission" date="2017-09" db="EMBL/GenBank/DDBJ databases">
        <title>Metaegenomics of thermophilic ammonia-oxidizing enrichment culture.</title>
        <authorList>
            <person name="Kato S."/>
            <person name="Suzuki K."/>
        </authorList>
    </citation>
    <scope>NUCLEOTIDE SEQUENCE [LARGE SCALE GENOMIC DNA]</scope>
</reference>
<comment type="caution">
    <text evidence="6">The sequence shown here is derived from an EMBL/GenBank/DDBJ whole genome shotgun (WGS) entry which is preliminary data.</text>
</comment>
<evidence type="ECO:0000313" key="6">
    <source>
        <dbReference type="EMBL" id="GBD10208.1"/>
    </source>
</evidence>
<dbReference type="PROSITE" id="PS51063">
    <property type="entry name" value="HTH_CRP_2"/>
    <property type="match status" value="1"/>
</dbReference>
<evidence type="ECO:0000256" key="1">
    <source>
        <dbReference type="ARBA" id="ARBA00023015"/>
    </source>
</evidence>
<evidence type="ECO:0000313" key="7">
    <source>
        <dbReference type="Proteomes" id="UP000236642"/>
    </source>
</evidence>
<evidence type="ECO:0000259" key="4">
    <source>
        <dbReference type="PROSITE" id="PS50042"/>
    </source>
</evidence>
<gene>
    <name evidence="6" type="primary">crp</name>
    <name evidence="6" type="ORF">HRbin22_02474</name>
</gene>
<dbReference type="GO" id="GO:0005829">
    <property type="term" value="C:cytosol"/>
    <property type="evidence" value="ECO:0007669"/>
    <property type="project" value="TreeGrafter"/>
</dbReference>
<dbReference type="InterPro" id="IPR012318">
    <property type="entry name" value="HTH_CRP"/>
</dbReference>
<protein>
    <submittedName>
        <fullName evidence="6">CRP-like cAMP-activated global transcriptional regulator</fullName>
    </submittedName>
</protein>
<organism evidence="6 7">
    <name type="scientific">Candidatus Thermoflexus japonica</name>
    <dbReference type="NCBI Taxonomy" id="2035417"/>
    <lineage>
        <taxon>Bacteria</taxon>
        <taxon>Bacillati</taxon>
        <taxon>Chloroflexota</taxon>
        <taxon>Thermoflexia</taxon>
        <taxon>Thermoflexales</taxon>
        <taxon>Thermoflexaceae</taxon>
        <taxon>Thermoflexus</taxon>
    </lineage>
</organism>
<dbReference type="InterPro" id="IPR036388">
    <property type="entry name" value="WH-like_DNA-bd_sf"/>
</dbReference>
<dbReference type="PANTHER" id="PTHR24567:SF28">
    <property type="entry name" value="LISTERIOLYSIN REGULATORY PROTEIN"/>
    <property type="match status" value="1"/>
</dbReference>
<feature type="domain" description="Cyclic nucleotide-binding" evidence="4">
    <location>
        <begin position="22"/>
        <end position="142"/>
    </location>
</feature>
<dbReference type="SUPFAM" id="SSF46785">
    <property type="entry name" value="Winged helix' DNA-binding domain"/>
    <property type="match status" value="1"/>
</dbReference>
<dbReference type="Proteomes" id="UP000236642">
    <property type="component" value="Unassembled WGS sequence"/>
</dbReference>
<dbReference type="InterPro" id="IPR036390">
    <property type="entry name" value="WH_DNA-bd_sf"/>
</dbReference>
<dbReference type="AlphaFoldDB" id="A0A2H5YA21"/>
<keyword evidence="2" id="KW-0238">DNA-binding</keyword>
<dbReference type="GO" id="GO:0003700">
    <property type="term" value="F:DNA-binding transcription factor activity"/>
    <property type="evidence" value="ECO:0007669"/>
    <property type="project" value="TreeGrafter"/>
</dbReference>
<name>A0A2H5YA21_9CHLR</name>
<evidence type="ECO:0000256" key="3">
    <source>
        <dbReference type="ARBA" id="ARBA00023163"/>
    </source>
</evidence>
<sequence>MGGRRSGIGESQIVETLRAHPLFREVPLEDLMGLIRAGTWRTWPAGHFLFLEGDPAEGLYVLLEGYVKVVQTDAAGQEVVVQMAGPGEPLGLIALFADQPYPASARTMAPCRTLWIPGAVFREFLLQHPAVALRVLHLLAERLHEVHRRLLEVSVLRVERRLARVLVRLAGRLGRRTAEGIELALPLSREELAELCGTRLHTVSRLLNRWQRAGWVRLGRRRIVLRQPHALVALAEELEGPRGLGS</sequence>
<dbReference type="PROSITE" id="PS50042">
    <property type="entry name" value="CNMP_BINDING_3"/>
    <property type="match status" value="1"/>
</dbReference>
<evidence type="ECO:0000256" key="2">
    <source>
        <dbReference type="ARBA" id="ARBA00023125"/>
    </source>
</evidence>